<organism evidence="5 6">
    <name type="scientific">Desulfuromonas versatilis</name>
    <dbReference type="NCBI Taxonomy" id="2802975"/>
    <lineage>
        <taxon>Bacteria</taxon>
        <taxon>Pseudomonadati</taxon>
        <taxon>Thermodesulfobacteriota</taxon>
        <taxon>Desulfuromonadia</taxon>
        <taxon>Desulfuromonadales</taxon>
        <taxon>Desulfuromonadaceae</taxon>
        <taxon>Desulfuromonas</taxon>
    </lineage>
</organism>
<protein>
    <submittedName>
        <fullName evidence="5">ABC transporter ATP-binding protein</fullName>
    </submittedName>
</protein>
<dbReference type="InterPro" id="IPR027417">
    <property type="entry name" value="P-loop_NTPase"/>
</dbReference>
<keyword evidence="3 5" id="KW-0067">ATP-binding</keyword>
<proteinExistence type="predicted"/>
<dbReference type="SMART" id="SM00382">
    <property type="entry name" value="AAA"/>
    <property type="match status" value="1"/>
</dbReference>
<dbReference type="SUPFAM" id="SSF52540">
    <property type="entry name" value="P-loop containing nucleoside triphosphate hydrolases"/>
    <property type="match status" value="1"/>
</dbReference>
<evidence type="ECO:0000313" key="6">
    <source>
        <dbReference type="Proteomes" id="UP001319827"/>
    </source>
</evidence>
<dbReference type="InterPro" id="IPR015854">
    <property type="entry name" value="ABC_transpr_LolD-like"/>
</dbReference>
<keyword evidence="1" id="KW-0813">Transport</keyword>
<dbReference type="InterPro" id="IPR017911">
    <property type="entry name" value="MacB-like_ATP-bd"/>
</dbReference>
<feature type="domain" description="ABC transporter" evidence="4">
    <location>
        <begin position="4"/>
        <end position="234"/>
    </location>
</feature>
<dbReference type="RefSeq" id="WP_221248925.1">
    <property type="nucleotide sequence ID" value="NZ_AP024355.1"/>
</dbReference>
<dbReference type="Proteomes" id="UP001319827">
    <property type="component" value="Chromosome"/>
</dbReference>
<keyword evidence="2" id="KW-0547">Nucleotide-binding</keyword>
<reference evidence="5 6" key="2">
    <citation type="journal article" date="2021" name="Int. J. Syst. Evol. Microbiol.">
        <title>Isolation and Polyphasic Characterization of Desulfuromonas versatilis sp. Nov., an Electrogenic Bacteria Capable of Versatile Metabolism Isolated from a Graphene Oxide-Reducing Enrichment Culture.</title>
        <authorList>
            <person name="Xie L."/>
            <person name="Yoshida N."/>
            <person name="Ishii S."/>
            <person name="Meng L."/>
        </authorList>
    </citation>
    <scope>NUCLEOTIDE SEQUENCE [LARGE SCALE GENOMIC DNA]</scope>
    <source>
        <strain evidence="5 6">NIT-T3</strain>
    </source>
</reference>
<evidence type="ECO:0000256" key="2">
    <source>
        <dbReference type="ARBA" id="ARBA00022741"/>
    </source>
</evidence>
<dbReference type="InterPro" id="IPR003439">
    <property type="entry name" value="ABC_transporter-like_ATP-bd"/>
</dbReference>
<dbReference type="EMBL" id="AP024355">
    <property type="protein sequence ID" value="BCR05506.1"/>
    <property type="molecule type" value="Genomic_DNA"/>
</dbReference>
<dbReference type="PANTHER" id="PTHR24220">
    <property type="entry name" value="IMPORT ATP-BINDING PROTEIN"/>
    <property type="match status" value="1"/>
</dbReference>
<evidence type="ECO:0000256" key="3">
    <source>
        <dbReference type="ARBA" id="ARBA00022840"/>
    </source>
</evidence>
<accession>A0ABM8HR22</accession>
<dbReference type="GO" id="GO:0005524">
    <property type="term" value="F:ATP binding"/>
    <property type="evidence" value="ECO:0007669"/>
    <property type="project" value="UniProtKB-KW"/>
</dbReference>
<dbReference type="PROSITE" id="PS50893">
    <property type="entry name" value="ABC_TRANSPORTER_2"/>
    <property type="match status" value="1"/>
</dbReference>
<evidence type="ECO:0000256" key="1">
    <source>
        <dbReference type="ARBA" id="ARBA00022448"/>
    </source>
</evidence>
<dbReference type="PANTHER" id="PTHR24220:SF86">
    <property type="entry name" value="ABC TRANSPORTER ABCH.1"/>
    <property type="match status" value="1"/>
</dbReference>
<dbReference type="InterPro" id="IPR003593">
    <property type="entry name" value="AAA+_ATPase"/>
</dbReference>
<evidence type="ECO:0000313" key="5">
    <source>
        <dbReference type="EMBL" id="BCR05506.1"/>
    </source>
</evidence>
<dbReference type="CDD" id="cd03255">
    <property type="entry name" value="ABC_MJ0796_LolCDE_FtsE"/>
    <property type="match status" value="1"/>
</dbReference>
<sequence>MAFIQITGLKKHYTSEADCVEALKGVDLAVVEGTFLGVMGPSGSGKSTFLSILGGLAHPTSGKLVIDGIDLYALGGEKLADFRREYLGFVFQSFNLVPYLTAVENVMLPLAVKKMPSAEKRDRALEVLKRVGLAERALHLPSQLSGGEQERVAIARALVNRPPLILADEPTGSLDTATAEEIMALFRELNDEGLTIIMVTHNPENRRYFDRTVVLRDGRVAEDESAAETLKAAG</sequence>
<evidence type="ECO:0000259" key="4">
    <source>
        <dbReference type="PROSITE" id="PS50893"/>
    </source>
</evidence>
<dbReference type="Gene3D" id="3.40.50.300">
    <property type="entry name" value="P-loop containing nucleotide triphosphate hydrolases"/>
    <property type="match status" value="1"/>
</dbReference>
<keyword evidence="6" id="KW-1185">Reference proteome</keyword>
<dbReference type="Pfam" id="PF00005">
    <property type="entry name" value="ABC_tran"/>
    <property type="match status" value="1"/>
</dbReference>
<gene>
    <name evidence="5" type="ORF">DESUT3_25750</name>
</gene>
<reference evidence="5 6" key="1">
    <citation type="journal article" date="2016" name="C (Basel)">
        <title>Selective Growth of and Electricity Production by Marine Exoelectrogenic Bacteria in Self-Aggregated Hydrogel of Microbially Reduced Graphene Oxide.</title>
        <authorList>
            <person name="Yoshida N."/>
            <person name="Goto Y."/>
            <person name="Miyata Y."/>
        </authorList>
    </citation>
    <scope>NUCLEOTIDE SEQUENCE [LARGE SCALE GENOMIC DNA]</scope>
    <source>
        <strain evidence="5 6">NIT-T3</strain>
    </source>
</reference>
<name>A0ABM8HR22_9BACT</name>